<dbReference type="AlphaFoldDB" id="D4KC45"/>
<keyword evidence="1" id="KW-0175">Coiled coil</keyword>
<accession>D4KC45</accession>
<reference evidence="3 4" key="2">
    <citation type="submission" date="2010-03" db="EMBL/GenBank/DDBJ databases">
        <authorList>
            <person name="Pajon A."/>
        </authorList>
    </citation>
    <scope>NUCLEOTIDE SEQUENCE [LARGE SCALE GENOMIC DNA]</scope>
    <source>
        <strain evidence="3 4">SL3/3</strain>
    </source>
</reference>
<organism evidence="3 4">
    <name type="scientific">Faecalibacterium prausnitzii SL3/3</name>
    <dbReference type="NCBI Taxonomy" id="657322"/>
    <lineage>
        <taxon>Bacteria</taxon>
        <taxon>Bacillati</taxon>
        <taxon>Bacillota</taxon>
        <taxon>Clostridia</taxon>
        <taxon>Eubacteriales</taxon>
        <taxon>Oscillospiraceae</taxon>
        <taxon>Faecalibacterium</taxon>
    </lineage>
</organism>
<gene>
    <name evidence="3" type="ORF">FPR_22210</name>
</gene>
<evidence type="ECO:0000256" key="1">
    <source>
        <dbReference type="SAM" id="Coils"/>
    </source>
</evidence>
<reference evidence="3 4" key="1">
    <citation type="submission" date="2010-03" db="EMBL/GenBank/DDBJ databases">
        <title>The genome sequence of Faecalibacterium prausnitzii SL3/3.</title>
        <authorList>
            <consortium name="metaHIT consortium -- http://www.metahit.eu/"/>
            <person name="Pajon A."/>
            <person name="Turner K."/>
            <person name="Parkhill J."/>
            <person name="Duncan S."/>
            <person name="Flint H."/>
        </authorList>
    </citation>
    <scope>NUCLEOTIDE SEQUENCE [LARGE SCALE GENOMIC DNA]</scope>
    <source>
        <strain evidence="3 4">SL3/3</strain>
    </source>
</reference>
<dbReference type="eggNOG" id="ENOG503276A">
    <property type="taxonomic scope" value="Bacteria"/>
</dbReference>
<dbReference type="KEGG" id="fpa:FPR_22210"/>
<dbReference type="EMBL" id="FP929046">
    <property type="protein sequence ID" value="CBL02408.1"/>
    <property type="molecule type" value="Genomic_DNA"/>
</dbReference>
<dbReference type="RefSeq" id="WP_015537929.1">
    <property type="nucleotide sequence ID" value="NC_021020.1"/>
</dbReference>
<dbReference type="PATRIC" id="fig|657322.3.peg.2143"/>
<feature type="coiled-coil region" evidence="1">
    <location>
        <begin position="166"/>
        <end position="193"/>
    </location>
</feature>
<dbReference type="HOGENOM" id="CLU_1243530_0_0_9"/>
<protein>
    <submittedName>
        <fullName evidence="3">Uncharacterized protein</fullName>
    </submittedName>
</protein>
<feature type="region of interest" description="Disordered" evidence="2">
    <location>
        <begin position="203"/>
        <end position="233"/>
    </location>
</feature>
<proteinExistence type="predicted"/>
<dbReference type="Proteomes" id="UP000007059">
    <property type="component" value="Chromosome"/>
</dbReference>
<sequence>MSSVMEKKFIDVLNCDDNVVTISSLNGKGYTFEPGSVEEPCVIPIPPEEIMYMNSTGSAFKNGVLRFRPEEQNEIFKAIGIKGDDVLFIEDIDDAILNPTVENLQRMIDIKDSAQFERIRGRFYRMTNAGEDLSTKVKRLIDERYKELRAGKRNSELSVVPATKPVDNVKAELETAKNQMAEMQKQMQAMMAQMQSMMAGAQTVVQDSSAEKTAVKRGRKKAEAEKAEVIPAE</sequence>
<evidence type="ECO:0000313" key="3">
    <source>
        <dbReference type="EMBL" id="CBL02408.1"/>
    </source>
</evidence>
<evidence type="ECO:0000313" key="4">
    <source>
        <dbReference type="Proteomes" id="UP000007059"/>
    </source>
</evidence>
<evidence type="ECO:0000256" key="2">
    <source>
        <dbReference type="SAM" id="MobiDB-lite"/>
    </source>
</evidence>
<feature type="compositionally biased region" description="Basic and acidic residues" evidence="2">
    <location>
        <begin position="221"/>
        <end position="233"/>
    </location>
</feature>
<name>D4KC45_9FIRM</name>